<evidence type="ECO:0000313" key="5">
    <source>
        <dbReference type="EMBL" id="GAQ80738.1"/>
    </source>
</evidence>
<keyword evidence="5" id="KW-0804">Transcription</keyword>
<name>A0A0U9HIV6_KLENI</name>
<dbReference type="Gene3D" id="1.20.1250.40">
    <property type="match status" value="1"/>
</dbReference>
<evidence type="ECO:0000259" key="4">
    <source>
        <dbReference type="SMART" id="SM00657"/>
    </source>
</evidence>
<dbReference type="PANTHER" id="PTHR21297">
    <property type="entry name" value="DNA-DIRECTED RNA POLYMERASE II"/>
    <property type="match status" value="1"/>
</dbReference>
<dbReference type="InterPro" id="IPR005574">
    <property type="entry name" value="Rpb4/RPC9"/>
</dbReference>
<proteinExistence type="inferred from homology"/>
<keyword evidence="5" id="KW-0240">DNA-directed RNA polymerase</keyword>
<gene>
    <name evidence="5" type="ORF">KFL_000610160</name>
</gene>
<dbReference type="InterPro" id="IPR038324">
    <property type="entry name" value="Rpb4/RPC9_sf"/>
</dbReference>
<evidence type="ECO:0000256" key="3">
    <source>
        <dbReference type="ARBA" id="ARBA00025724"/>
    </source>
</evidence>
<dbReference type="Proteomes" id="UP000054558">
    <property type="component" value="Unassembled WGS sequence"/>
</dbReference>
<dbReference type="SUPFAM" id="SSF47819">
    <property type="entry name" value="HRDC-like"/>
    <property type="match status" value="1"/>
</dbReference>
<dbReference type="EMBL" id="DF237010">
    <property type="protein sequence ID" value="GAQ80738.1"/>
    <property type="molecule type" value="Genomic_DNA"/>
</dbReference>
<dbReference type="STRING" id="105231.A0A0U9HIV6"/>
<keyword evidence="2" id="KW-0539">Nucleus</keyword>
<comment type="similarity">
    <text evidence="3">Belongs to the eukaryotic RPB4 RNA polymerase subunit family.</text>
</comment>
<dbReference type="InterPro" id="IPR010997">
    <property type="entry name" value="HRDC-like_sf"/>
</dbReference>
<keyword evidence="6" id="KW-1185">Reference proteome</keyword>
<dbReference type="OrthoDB" id="2186918at2759"/>
<protein>
    <submittedName>
        <fullName evidence="5">DNA-directed RNA polymerase II subunit 4</fullName>
    </submittedName>
</protein>
<dbReference type="AlphaFoldDB" id="A0A0U9HIV6"/>
<dbReference type="GO" id="GO:0031369">
    <property type="term" value="F:translation initiation factor binding"/>
    <property type="evidence" value="ECO:0000318"/>
    <property type="project" value="GO_Central"/>
</dbReference>
<feature type="domain" description="RNA polymerase Rpb4/RPC9 core" evidence="4">
    <location>
        <begin position="19"/>
        <end position="147"/>
    </location>
</feature>
<evidence type="ECO:0000256" key="1">
    <source>
        <dbReference type="ARBA" id="ARBA00004123"/>
    </source>
</evidence>
<dbReference type="InterPro" id="IPR045222">
    <property type="entry name" value="Rpb4-like"/>
</dbReference>
<dbReference type="GO" id="GO:0006367">
    <property type="term" value="P:transcription initiation at RNA polymerase II promoter"/>
    <property type="evidence" value="ECO:0000318"/>
    <property type="project" value="GO_Central"/>
</dbReference>
<dbReference type="GO" id="GO:0005665">
    <property type="term" value="C:RNA polymerase II, core complex"/>
    <property type="evidence" value="ECO:0000318"/>
    <property type="project" value="GO_Central"/>
</dbReference>
<sequence>MARDLSEEEEDAQQLKLGGGFQRAQCLLNAEVIGILEQRQHLEENNNQEFTPTPVFDKSLEYAKRFRKYNNLAAATEARKELMNRNLEQFEICVIGNLCPVSAAEAKAIQASLPDPYRKDKEGHPDPLSEDDIEKLLTDIAHIRRFNN</sequence>
<accession>A0A0U9HIV6</accession>
<organism evidence="5 6">
    <name type="scientific">Klebsormidium nitens</name>
    <name type="common">Green alga</name>
    <name type="synonym">Ulothrix nitens</name>
    <dbReference type="NCBI Taxonomy" id="105231"/>
    <lineage>
        <taxon>Eukaryota</taxon>
        <taxon>Viridiplantae</taxon>
        <taxon>Streptophyta</taxon>
        <taxon>Klebsormidiophyceae</taxon>
        <taxon>Klebsormidiales</taxon>
        <taxon>Klebsormidiaceae</taxon>
        <taxon>Klebsormidium</taxon>
    </lineage>
</organism>
<reference evidence="5 6" key="1">
    <citation type="journal article" date="2014" name="Nat. Commun.">
        <title>Klebsormidium flaccidum genome reveals primary factors for plant terrestrial adaptation.</title>
        <authorList>
            <person name="Hori K."/>
            <person name="Maruyama F."/>
            <person name="Fujisawa T."/>
            <person name="Togashi T."/>
            <person name="Yamamoto N."/>
            <person name="Seo M."/>
            <person name="Sato S."/>
            <person name="Yamada T."/>
            <person name="Mori H."/>
            <person name="Tajima N."/>
            <person name="Moriyama T."/>
            <person name="Ikeuchi M."/>
            <person name="Watanabe M."/>
            <person name="Wada H."/>
            <person name="Kobayashi K."/>
            <person name="Saito M."/>
            <person name="Masuda T."/>
            <person name="Sasaki-Sekimoto Y."/>
            <person name="Mashiguchi K."/>
            <person name="Awai K."/>
            <person name="Shimojima M."/>
            <person name="Masuda S."/>
            <person name="Iwai M."/>
            <person name="Nobusawa T."/>
            <person name="Narise T."/>
            <person name="Kondo S."/>
            <person name="Saito H."/>
            <person name="Sato R."/>
            <person name="Murakawa M."/>
            <person name="Ihara Y."/>
            <person name="Oshima-Yamada Y."/>
            <person name="Ohtaka K."/>
            <person name="Satoh M."/>
            <person name="Sonobe K."/>
            <person name="Ishii M."/>
            <person name="Ohtani R."/>
            <person name="Kanamori-Sato M."/>
            <person name="Honoki R."/>
            <person name="Miyazaki D."/>
            <person name="Mochizuki H."/>
            <person name="Umetsu J."/>
            <person name="Higashi K."/>
            <person name="Shibata D."/>
            <person name="Kamiya Y."/>
            <person name="Sato N."/>
            <person name="Nakamura Y."/>
            <person name="Tabata S."/>
            <person name="Ida S."/>
            <person name="Kurokawa K."/>
            <person name="Ohta H."/>
        </authorList>
    </citation>
    <scope>NUCLEOTIDE SEQUENCE [LARGE SCALE GENOMIC DNA]</scope>
    <source>
        <strain evidence="5 6">NIES-2285</strain>
    </source>
</reference>
<dbReference type="SMART" id="SM00657">
    <property type="entry name" value="RPOL4c"/>
    <property type="match status" value="1"/>
</dbReference>
<dbReference type="Pfam" id="PF03874">
    <property type="entry name" value="RNA_pol_Rpb4"/>
    <property type="match status" value="1"/>
</dbReference>
<comment type="subcellular location">
    <subcellularLocation>
        <location evidence="1">Nucleus</location>
    </subcellularLocation>
</comment>
<dbReference type="GO" id="GO:0000166">
    <property type="term" value="F:nucleotide binding"/>
    <property type="evidence" value="ECO:0007669"/>
    <property type="project" value="InterPro"/>
</dbReference>
<dbReference type="InterPro" id="IPR006590">
    <property type="entry name" value="RNA_pol_Rpb4/RPC9_core"/>
</dbReference>
<dbReference type="OMA" id="HRKTQNE"/>
<evidence type="ECO:0000256" key="2">
    <source>
        <dbReference type="ARBA" id="ARBA00023242"/>
    </source>
</evidence>
<evidence type="ECO:0000313" key="6">
    <source>
        <dbReference type="Proteomes" id="UP000054558"/>
    </source>
</evidence>